<dbReference type="PANTHER" id="PTHR12428">
    <property type="entry name" value="OXA1"/>
    <property type="match status" value="1"/>
</dbReference>
<feature type="region of interest" description="Disordered" evidence="6">
    <location>
        <begin position="321"/>
        <end position="354"/>
    </location>
</feature>
<dbReference type="OMA" id="RHLYPLW"/>
<evidence type="ECO:0000256" key="4">
    <source>
        <dbReference type="ARBA" id="ARBA00022989"/>
    </source>
</evidence>
<reference evidence="8" key="2">
    <citation type="journal article" date="2022" name="Microb. Genom.">
        <title>A chromosome-scale genome assembly of the tomato pathogen Cladosporium fulvum reveals a compartmentalized genome architecture and the presence of a dispensable chromosome.</title>
        <authorList>
            <person name="Zaccaron A.Z."/>
            <person name="Chen L.H."/>
            <person name="Samaras A."/>
            <person name="Stergiopoulos I."/>
        </authorList>
    </citation>
    <scope>NUCLEOTIDE SEQUENCE</scope>
    <source>
        <strain evidence="8">Race5_Kim</strain>
    </source>
</reference>
<organism evidence="8 9">
    <name type="scientific">Passalora fulva</name>
    <name type="common">Tomato leaf mold</name>
    <name type="synonym">Cladosporium fulvum</name>
    <dbReference type="NCBI Taxonomy" id="5499"/>
    <lineage>
        <taxon>Eukaryota</taxon>
        <taxon>Fungi</taxon>
        <taxon>Dikarya</taxon>
        <taxon>Ascomycota</taxon>
        <taxon>Pezizomycotina</taxon>
        <taxon>Dothideomycetes</taxon>
        <taxon>Dothideomycetidae</taxon>
        <taxon>Mycosphaerellales</taxon>
        <taxon>Mycosphaerellaceae</taxon>
        <taxon>Fulvia</taxon>
    </lineage>
</organism>
<evidence type="ECO:0000256" key="6">
    <source>
        <dbReference type="SAM" id="MobiDB-lite"/>
    </source>
</evidence>
<dbReference type="RefSeq" id="XP_047768927.1">
    <property type="nucleotide sequence ID" value="XM_047913016.1"/>
</dbReference>
<evidence type="ECO:0000313" key="8">
    <source>
        <dbReference type="EMBL" id="UJO24561.1"/>
    </source>
</evidence>
<dbReference type="GO" id="GO:0032979">
    <property type="term" value="P:protein insertion into mitochondrial inner membrane from matrix"/>
    <property type="evidence" value="ECO:0007669"/>
    <property type="project" value="TreeGrafter"/>
</dbReference>
<evidence type="ECO:0000313" key="9">
    <source>
        <dbReference type="Proteomes" id="UP000756132"/>
    </source>
</evidence>
<feature type="transmembrane region" description="Helical" evidence="7">
    <location>
        <begin position="392"/>
        <end position="417"/>
    </location>
</feature>
<evidence type="ECO:0000256" key="5">
    <source>
        <dbReference type="ARBA" id="ARBA00023136"/>
    </source>
</evidence>
<dbReference type="KEGG" id="ffu:CLAFUR5_13868"/>
<dbReference type="EMBL" id="CP090174">
    <property type="protein sequence ID" value="UJO24561.1"/>
    <property type="molecule type" value="Genomic_DNA"/>
</dbReference>
<accession>A0A9Q8PL73</accession>
<dbReference type="GO" id="GO:0005743">
    <property type="term" value="C:mitochondrial inner membrane"/>
    <property type="evidence" value="ECO:0007669"/>
    <property type="project" value="TreeGrafter"/>
</dbReference>
<feature type="transmembrane region" description="Helical" evidence="7">
    <location>
        <begin position="62"/>
        <end position="82"/>
    </location>
</feature>
<evidence type="ECO:0000256" key="1">
    <source>
        <dbReference type="ARBA" id="ARBA00004141"/>
    </source>
</evidence>
<reference evidence="8" key="1">
    <citation type="submission" date="2021-12" db="EMBL/GenBank/DDBJ databases">
        <authorList>
            <person name="Zaccaron A."/>
            <person name="Stergiopoulos I."/>
        </authorList>
    </citation>
    <scope>NUCLEOTIDE SEQUENCE</scope>
    <source>
        <strain evidence="8">Race5_Kim</strain>
    </source>
</reference>
<dbReference type="GO" id="GO:0032977">
    <property type="term" value="F:membrane insertase activity"/>
    <property type="evidence" value="ECO:0007669"/>
    <property type="project" value="InterPro"/>
</dbReference>
<name>A0A9Q8PL73_PASFU</name>
<evidence type="ECO:0000256" key="2">
    <source>
        <dbReference type="ARBA" id="ARBA00009877"/>
    </source>
</evidence>
<keyword evidence="5 7" id="KW-0472">Membrane</keyword>
<sequence>MASQRLRAPMLQFPPAIRSSVCQQTTSKRAFSSTNPRKADLSTAIASAPAALFDTLHAFMPWYIAIPTAAALVRGVLVYYVASLPIRKSAITRRHLYPLWSLQAKHEWIMYQDKAKRDARASGMTRPHQADAALALVRRGCFNMKAAHQVGSRYGAPMFTWTSAVNLAAMVAFTEALRIKCGSKEGLLPMILHPIEWVKDAIANPVPTENTEPGMESVESMTPDERLAERLHAAREAQEAGGLPPGMTDTELLEHAHHLSPLKTPEYAAYLDPTLQVEGLSWCPDLTSIDPTFTLPVALSLTIAATAFLRTSARDLEDLQDEAHKKSAEVIASKPASHPPQPSSPPQKQNANSLQAALQEADRVNATAPATMAGPLAHLTFRQRITLTVSMVFFLFALKLPAALLLYLVPSFAVGFLQGKYMDLKYPLPEVIRPSKRPMRAKVKKTLGDV</sequence>
<dbReference type="InterPro" id="IPR001708">
    <property type="entry name" value="YidC/ALB3/OXA1/COX18"/>
</dbReference>
<dbReference type="GO" id="GO:0033617">
    <property type="term" value="P:mitochondrial respiratory chain complex IV assembly"/>
    <property type="evidence" value="ECO:0007669"/>
    <property type="project" value="TreeGrafter"/>
</dbReference>
<keyword evidence="9" id="KW-1185">Reference proteome</keyword>
<comment type="similarity">
    <text evidence="2">Belongs to the OXA1/ALB3/YidC family.</text>
</comment>
<proteinExistence type="inferred from homology"/>
<dbReference type="GeneID" id="71993746"/>
<evidence type="ECO:0000256" key="7">
    <source>
        <dbReference type="SAM" id="Phobius"/>
    </source>
</evidence>
<comment type="subcellular location">
    <subcellularLocation>
        <location evidence="1">Membrane</location>
        <topology evidence="1">Multi-pass membrane protein</topology>
    </subcellularLocation>
</comment>
<keyword evidence="3 7" id="KW-0812">Transmembrane</keyword>
<dbReference type="Proteomes" id="UP000756132">
    <property type="component" value="Chromosome 12"/>
</dbReference>
<keyword evidence="4 7" id="KW-1133">Transmembrane helix</keyword>
<evidence type="ECO:0000256" key="3">
    <source>
        <dbReference type="ARBA" id="ARBA00022692"/>
    </source>
</evidence>
<protein>
    <submittedName>
        <fullName evidence="8">Uncharacterized protein</fullName>
    </submittedName>
</protein>
<gene>
    <name evidence="8" type="ORF">CLAFUR5_13868</name>
</gene>
<dbReference type="AlphaFoldDB" id="A0A9Q8PL73"/>
<dbReference type="PANTHER" id="PTHR12428:SF65">
    <property type="entry name" value="CYTOCHROME C OXIDASE ASSEMBLY PROTEIN COX18, MITOCHONDRIAL"/>
    <property type="match status" value="1"/>
</dbReference>
<dbReference type="OrthoDB" id="2148490at2759"/>